<evidence type="ECO:0000256" key="3">
    <source>
        <dbReference type="ARBA" id="ARBA00022552"/>
    </source>
</evidence>
<protein>
    <recommendedName>
        <fullName evidence="7">U three protein 7</fullName>
    </recommendedName>
</protein>
<keyword evidence="5" id="KW-0677">Repeat</keyword>
<feature type="compositionally biased region" description="Basic and acidic residues" evidence="9">
    <location>
        <begin position="43"/>
        <end position="61"/>
    </location>
</feature>
<gene>
    <name evidence="11" type="ORF">EV356DRAFT_530936</name>
</gene>
<evidence type="ECO:0000259" key="10">
    <source>
        <dbReference type="SMART" id="SM01033"/>
    </source>
</evidence>
<keyword evidence="3" id="KW-0698">rRNA processing</keyword>
<dbReference type="InterPro" id="IPR012952">
    <property type="entry name" value="BING4_C_dom"/>
</dbReference>
<evidence type="ECO:0000256" key="6">
    <source>
        <dbReference type="ARBA" id="ARBA00023242"/>
    </source>
</evidence>
<dbReference type="SMART" id="SM01033">
    <property type="entry name" value="BING4CT"/>
    <property type="match status" value="1"/>
</dbReference>
<reference evidence="11" key="1">
    <citation type="journal article" date="2020" name="Stud. Mycol.">
        <title>101 Dothideomycetes genomes: a test case for predicting lifestyles and emergence of pathogens.</title>
        <authorList>
            <person name="Haridas S."/>
            <person name="Albert R."/>
            <person name="Binder M."/>
            <person name="Bloem J."/>
            <person name="Labutti K."/>
            <person name="Salamov A."/>
            <person name="Andreopoulos B."/>
            <person name="Baker S."/>
            <person name="Barry K."/>
            <person name="Bills G."/>
            <person name="Bluhm B."/>
            <person name="Cannon C."/>
            <person name="Castanera R."/>
            <person name="Culley D."/>
            <person name="Daum C."/>
            <person name="Ezra D."/>
            <person name="Gonzalez J."/>
            <person name="Henrissat B."/>
            <person name="Kuo A."/>
            <person name="Liang C."/>
            <person name="Lipzen A."/>
            <person name="Lutzoni F."/>
            <person name="Magnuson J."/>
            <person name="Mondo S."/>
            <person name="Nolan M."/>
            <person name="Ohm R."/>
            <person name="Pangilinan J."/>
            <person name="Park H.-J."/>
            <person name="Ramirez L."/>
            <person name="Alfaro M."/>
            <person name="Sun H."/>
            <person name="Tritt A."/>
            <person name="Yoshinaga Y."/>
            <person name="Zwiers L.-H."/>
            <person name="Turgeon B."/>
            <person name="Goodwin S."/>
            <person name="Spatafora J."/>
            <person name="Crous P."/>
            <person name="Grigoriev I."/>
        </authorList>
    </citation>
    <scope>NUCLEOTIDE SEQUENCE</scope>
    <source>
        <strain evidence="11">Tuck. ex Michener</strain>
    </source>
</reference>
<comment type="subcellular location">
    <subcellularLocation>
        <location evidence="2">Nucleus</location>
        <location evidence="2">Nucleolus</location>
    </subcellularLocation>
</comment>
<evidence type="ECO:0000256" key="9">
    <source>
        <dbReference type="SAM" id="MobiDB-lite"/>
    </source>
</evidence>
<name>A0A6A6HFE0_VIRVR</name>
<keyword evidence="6" id="KW-0539">Nucleus</keyword>
<dbReference type="InterPro" id="IPR019775">
    <property type="entry name" value="WD40_repeat_CS"/>
</dbReference>
<evidence type="ECO:0000313" key="11">
    <source>
        <dbReference type="EMBL" id="KAF2236661.1"/>
    </source>
</evidence>
<dbReference type="EMBL" id="ML991784">
    <property type="protein sequence ID" value="KAF2236661.1"/>
    <property type="molecule type" value="Genomic_DNA"/>
</dbReference>
<accession>A0A6A6HFE0</accession>
<evidence type="ECO:0000256" key="2">
    <source>
        <dbReference type="ARBA" id="ARBA00004604"/>
    </source>
</evidence>
<dbReference type="GO" id="GO:0000462">
    <property type="term" value="P:maturation of SSU-rRNA from tricistronic rRNA transcript (SSU-rRNA, 5.8S rRNA, LSU-rRNA)"/>
    <property type="evidence" value="ECO:0007669"/>
    <property type="project" value="TreeGrafter"/>
</dbReference>
<dbReference type="InterPro" id="IPR036322">
    <property type="entry name" value="WD40_repeat_dom_sf"/>
</dbReference>
<dbReference type="GO" id="GO:0030686">
    <property type="term" value="C:90S preribosome"/>
    <property type="evidence" value="ECO:0007669"/>
    <property type="project" value="TreeGrafter"/>
</dbReference>
<dbReference type="PROSITE" id="PS50294">
    <property type="entry name" value="WD_REPEATS_REGION"/>
    <property type="match status" value="1"/>
</dbReference>
<dbReference type="PROSITE" id="PS00678">
    <property type="entry name" value="WD_REPEATS_1"/>
    <property type="match status" value="1"/>
</dbReference>
<evidence type="ECO:0000256" key="4">
    <source>
        <dbReference type="ARBA" id="ARBA00022574"/>
    </source>
</evidence>
<evidence type="ECO:0000256" key="8">
    <source>
        <dbReference type="PROSITE-ProRule" id="PRU00221"/>
    </source>
</evidence>
<evidence type="ECO:0000256" key="7">
    <source>
        <dbReference type="ARBA" id="ARBA00076453"/>
    </source>
</evidence>
<dbReference type="InterPro" id="IPR001680">
    <property type="entry name" value="WD40_rpt"/>
</dbReference>
<sequence length="557" mass="62663">MEPGQTEVERQANPNITSAQPTSRKAHASTAKPAAETAGAKRRAAEAHKTYGRGRKIETRKIKDKKLRGSLRTLETKYKDATVKAKDAEILLENDAGFLQPEGELERTYKIRQNEIKENATRETAKKGFDLKLDQMGPYLFDYTRNGRDLLLGGRLGHIATMDWRSGKLGCELNLGESVRDVKWLHNNQSFAVAQKKYVYIYDRAGVEIHKLQNHIDVTHMEFLPYHFLLATIGNAGYLKYTDTSTGQTVIELPTKKGTPTAFAQNPYNAVCHVGHQNGTVSLWSPNSSTPLVKLLAHRGPVRALAMDREGRYMVSTGQDLRMSIWDIRNFKEVDNYGMRQPGSSIAISDRGLTSVSWGTSVTIWKDVFNKSNDDQQRVHLPYMNWGGEGNTICRARWCPLEDVLGISHDKGFSSILVPGAGEPNFDALEVNPFETVKQRQEAEVKGLLNKLQPEMISLDPNFIGNVDLAPADQRRRELEATQTPAEIVARLKKKGKGKNSALKRYLRKKSGKNIIDAKRLRIEALVEQQRKKADLNRQQQEDDFGPALARFARKNV</sequence>
<feature type="repeat" description="WD" evidence="8">
    <location>
        <begin position="295"/>
        <end position="336"/>
    </location>
</feature>
<dbReference type="Gene3D" id="2.130.10.10">
    <property type="entry name" value="YVTN repeat-like/Quinoprotein amine dehydrogenase"/>
    <property type="match status" value="1"/>
</dbReference>
<feature type="domain" description="BING4 C-terminal" evidence="10">
    <location>
        <begin position="382"/>
        <end position="461"/>
    </location>
</feature>
<dbReference type="GO" id="GO:0032040">
    <property type="term" value="C:small-subunit processome"/>
    <property type="evidence" value="ECO:0007669"/>
    <property type="project" value="TreeGrafter"/>
</dbReference>
<proteinExistence type="predicted"/>
<dbReference type="AlphaFoldDB" id="A0A6A6HFE0"/>
<keyword evidence="12" id="KW-1185">Reference proteome</keyword>
<dbReference type="Pfam" id="PF00400">
    <property type="entry name" value="WD40"/>
    <property type="match status" value="1"/>
</dbReference>
<evidence type="ECO:0000313" key="12">
    <source>
        <dbReference type="Proteomes" id="UP000800092"/>
    </source>
</evidence>
<dbReference type="OrthoDB" id="10251154at2759"/>
<dbReference type="PROSITE" id="PS50082">
    <property type="entry name" value="WD_REPEATS_2"/>
    <property type="match status" value="1"/>
</dbReference>
<dbReference type="SUPFAM" id="SSF50978">
    <property type="entry name" value="WD40 repeat-like"/>
    <property type="match status" value="1"/>
</dbReference>
<dbReference type="Proteomes" id="UP000800092">
    <property type="component" value="Unassembled WGS sequence"/>
</dbReference>
<keyword evidence="4 8" id="KW-0853">WD repeat</keyword>
<evidence type="ECO:0000256" key="1">
    <source>
        <dbReference type="ARBA" id="ARBA00004099"/>
    </source>
</evidence>
<evidence type="ECO:0000256" key="5">
    <source>
        <dbReference type="ARBA" id="ARBA00022737"/>
    </source>
</evidence>
<dbReference type="SMART" id="SM00320">
    <property type="entry name" value="WD40"/>
    <property type="match status" value="4"/>
</dbReference>
<dbReference type="InterPro" id="IPR040315">
    <property type="entry name" value="WDR46/Utp7"/>
</dbReference>
<dbReference type="InterPro" id="IPR015943">
    <property type="entry name" value="WD40/YVTN_repeat-like_dom_sf"/>
</dbReference>
<dbReference type="PANTHER" id="PTHR14085">
    <property type="entry name" value="WD-REPEAT PROTEIN BING4"/>
    <property type="match status" value="1"/>
</dbReference>
<dbReference type="PANTHER" id="PTHR14085:SF3">
    <property type="entry name" value="WD REPEAT-CONTAINING PROTEIN 46"/>
    <property type="match status" value="1"/>
</dbReference>
<comment type="function">
    <text evidence="1">Involved in nucleolar processing of pre-18S ribosomal RNA.</text>
</comment>
<feature type="region of interest" description="Disordered" evidence="9">
    <location>
        <begin position="1"/>
        <end position="63"/>
    </location>
</feature>
<feature type="compositionally biased region" description="Polar residues" evidence="9">
    <location>
        <begin position="12"/>
        <end position="23"/>
    </location>
</feature>
<dbReference type="Pfam" id="PF08149">
    <property type="entry name" value="BING4CT"/>
    <property type="match status" value="1"/>
</dbReference>
<dbReference type="FunFam" id="2.130.10.10:FF:000378">
    <property type="entry name" value="U3 small nucleolar RNA-associated protein 7"/>
    <property type="match status" value="1"/>
</dbReference>
<organism evidence="11 12">
    <name type="scientific">Viridothelium virens</name>
    <name type="common">Speckled blister lichen</name>
    <name type="synonym">Trypethelium virens</name>
    <dbReference type="NCBI Taxonomy" id="1048519"/>
    <lineage>
        <taxon>Eukaryota</taxon>
        <taxon>Fungi</taxon>
        <taxon>Dikarya</taxon>
        <taxon>Ascomycota</taxon>
        <taxon>Pezizomycotina</taxon>
        <taxon>Dothideomycetes</taxon>
        <taxon>Dothideomycetes incertae sedis</taxon>
        <taxon>Trypetheliales</taxon>
        <taxon>Trypetheliaceae</taxon>
        <taxon>Viridothelium</taxon>
    </lineage>
</organism>